<evidence type="ECO:0000313" key="3">
    <source>
        <dbReference type="Proteomes" id="UP000660680"/>
    </source>
</evidence>
<feature type="compositionally biased region" description="Basic residues" evidence="1">
    <location>
        <begin position="65"/>
        <end position="79"/>
    </location>
</feature>
<dbReference type="Proteomes" id="UP000660680">
    <property type="component" value="Unassembled WGS sequence"/>
</dbReference>
<evidence type="ECO:0000313" key="2">
    <source>
        <dbReference type="EMBL" id="GGS26396.1"/>
    </source>
</evidence>
<proteinExistence type="predicted"/>
<name>A0A918LAX6_9PSEU</name>
<gene>
    <name evidence="2" type="ORF">GCM10010171_19870</name>
</gene>
<comment type="caution">
    <text evidence="2">The sequence shown here is derived from an EMBL/GenBank/DDBJ whole genome shotgun (WGS) entry which is preliminary data.</text>
</comment>
<reference evidence="2" key="2">
    <citation type="submission" date="2020-09" db="EMBL/GenBank/DDBJ databases">
        <authorList>
            <person name="Sun Q."/>
            <person name="Ohkuma M."/>
        </authorList>
    </citation>
    <scope>NUCLEOTIDE SEQUENCE</scope>
    <source>
        <strain evidence="2">JCM 3276</strain>
    </source>
</reference>
<feature type="compositionally biased region" description="Basic and acidic residues" evidence="1">
    <location>
        <begin position="7"/>
        <end position="21"/>
    </location>
</feature>
<organism evidence="2 3">
    <name type="scientific">Actinokineospora fastidiosa</name>
    <dbReference type="NCBI Taxonomy" id="1816"/>
    <lineage>
        <taxon>Bacteria</taxon>
        <taxon>Bacillati</taxon>
        <taxon>Actinomycetota</taxon>
        <taxon>Actinomycetes</taxon>
        <taxon>Pseudonocardiales</taxon>
        <taxon>Pseudonocardiaceae</taxon>
        <taxon>Actinokineospora</taxon>
    </lineage>
</organism>
<keyword evidence="3" id="KW-1185">Reference proteome</keyword>
<feature type="compositionally biased region" description="Polar residues" evidence="1">
    <location>
        <begin position="23"/>
        <end position="33"/>
    </location>
</feature>
<sequence length="105" mass="11571">MFRRIGKQIEDHSGSRIDHPRSGNLTHTHTLLASNHPGEAQTKADTEAEGGGWRRRARAEGEGRGRRRRRRRKGKGKGKGKAEAEGEGGGRRGDGVMQIAAENRH</sequence>
<evidence type="ECO:0000256" key="1">
    <source>
        <dbReference type="SAM" id="MobiDB-lite"/>
    </source>
</evidence>
<accession>A0A918LAX6</accession>
<feature type="compositionally biased region" description="Basic and acidic residues" evidence="1">
    <location>
        <begin position="80"/>
        <end position="94"/>
    </location>
</feature>
<protein>
    <submittedName>
        <fullName evidence="2">Uncharacterized protein</fullName>
    </submittedName>
</protein>
<feature type="region of interest" description="Disordered" evidence="1">
    <location>
        <begin position="1"/>
        <end position="105"/>
    </location>
</feature>
<dbReference type="AlphaFoldDB" id="A0A918LAX6"/>
<dbReference type="EMBL" id="BMRB01000001">
    <property type="protein sequence ID" value="GGS26396.1"/>
    <property type="molecule type" value="Genomic_DNA"/>
</dbReference>
<reference evidence="2" key="1">
    <citation type="journal article" date="2014" name="Int. J. Syst. Evol. Microbiol.">
        <title>Complete genome sequence of Corynebacterium casei LMG S-19264T (=DSM 44701T), isolated from a smear-ripened cheese.</title>
        <authorList>
            <consortium name="US DOE Joint Genome Institute (JGI-PGF)"/>
            <person name="Walter F."/>
            <person name="Albersmeier A."/>
            <person name="Kalinowski J."/>
            <person name="Ruckert C."/>
        </authorList>
    </citation>
    <scope>NUCLEOTIDE SEQUENCE</scope>
    <source>
        <strain evidence="2">JCM 3276</strain>
    </source>
</reference>